<dbReference type="GO" id="GO:0005762">
    <property type="term" value="C:mitochondrial large ribosomal subunit"/>
    <property type="evidence" value="ECO:0007669"/>
    <property type="project" value="EnsemblFungi"/>
</dbReference>
<keyword evidence="7" id="KW-1185">Reference proteome</keyword>
<dbReference type="PANTHER" id="PTHR10746">
    <property type="entry name" value="50S RIBOSOMAL PROTEIN L4"/>
    <property type="match status" value="1"/>
</dbReference>
<comment type="similarity">
    <text evidence="1">Belongs to the universal ribosomal protein uL4 family.</text>
</comment>
<keyword evidence="2" id="KW-0689">Ribosomal protein</keyword>
<dbReference type="HOGENOM" id="CLU_041575_4_2_1"/>
<dbReference type="GO" id="GO:0006412">
    <property type="term" value="P:translation"/>
    <property type="evidence" value="ECO:0007669"/>
    <property type="project" value="InterPro"/>
</dbReference>
<dbReference type="InterPro" id="IPR013005">
    <property type="entry name" value="Ribosomal_uL4-like"/>
</dbReference>
<evidence type="ECO:0000256" key="4">
    <source>
        <dbReference type="ARBA" id="ARBA00040565"/>
    </source>
</evidence>
<dbReference type="InterPro" id="IPR023574">
    <property type="entry name" value="Ribosomal_uL4_dom_sf"/>
</dbReference>
<dbReference type="Pfam" id="PF00573">
    <property type="entry name" value="Ribosomal_L4"/>
    <property type="match status" value="1"/>
</dbReference>
<reference key="2">
    <citation type="submission" date="2011-08" db="EMBL/GenBank/DDBJ databases">
        <title>Genome sequence of Naumovozyma castellii.</title>
        <authorList>
            <person name="Gordon J.L."/>
            <person name="Armisen D."/>
            <person name="Proux-Wera E."/>
            <person name="OhEigeartaigh S.S."/>
            <person name="Byrne K.P."/>
            <person name="Wolfe K.H."/>
        </authorList>
    </citation>
    <scope>NUCLEOTIDE SEQUENCE</scope>
    <source>
        <strain>Type strain:CBS 4309</strain>
    </source>
</reference>
<keyword evidence="3" id="KW-0687">Ribonucleoprotein</keyword>
<dbReference type="KEGG" id="ncs:NCAS_0H02750"/>
<dbReference type="EMBL" id="HE576759">
    <property type="protein sequence ID" value="CCC71585.1"/>
    <property type="molecule type" value="Genomic_DNA"/>
</dbReference>
<evidence type="ECO:0000256" key="2">
    <source>
        <dbReference type="ARBA" id="ARBA00022980"/>
    </source>
</evidence>
<dbReference type="FunCoup" id="G0VJA6">
    <property type="interactions" value="396"/>
</dbReference>
<dbReference type="GO" id="GO:0003735">
    <property type="term" value="F:structural constituent of ribosome"/>
    <property type="evidence" value="ECO:0007669"/>
    <property type="project" value="EnsemblFungi"/>
</dbReference>
<dbReference type="AlphaFoldDB" id="G0VJA6"/>
<dbReference type="OrthoDB" id="275876at2759"/>
<evidence type="ECO:0000313" key="6">
    <source>
        <dbReference type="EMBL" id="CCC71585.1"/>
    </source>
</evidence>
<evidence type="ECO:0000256" key="5">
    <source>
        <dbReference type="SAM" id="MobiDB-lite"/>
    </source>
</evidence>
<dbReference type="STRING" id="1064592.G0VJA6"/>
<gene>
    <name evidence="6" type="primary">NCAS0H02750</name>
    <name evidence="6" type="ordered locus">NCAS_0H02750</name>
</gene>
<dbReference type="GeneID" id="96905262"/>
<dbReference type="SUPFAM" id="SSF52166">
    <property type="entry name" value="Ribosomal protein L4"/>
    <property type="match status" value="1"/>
</dbReference>
<dbReference type="Proteomes" id="UP000001640">
    <property type="component" value="Chromosome 8"/>
</dbReference>
<evidence type="ECO:0000313" key="7">
    <source>
        <dbReference type="Proteomes" id="UP000001640"/>
    </source>
</evidence>
<dbReference type="InParanoid" id="G0VJA6"/>
<dbReference type="eggNOG" id="KOG1624">
    <property type="taxonomic scope" value="Eukaryota"/>
</dbReference>
<name>G0VJA6_NAUCA</name>
<reference evidence="6 7" key="1">
    <citation type="journal article" date="2011" name="Proc. Natl. Acad. Sci. U.S.A.">
        <title>Evolutionary erosion of yeast sex chromosomes by mating-type switching accidents.</title>
        <authorList>
            <person name="Gordon J.L."/>
            <person name="Armisen D."/>
            <person name="Proux-Wera E."/>
            <person name="Oheigeartaigh S.S."/>
            <person name="Byrne K.P."/>
            <person name="Wolfe K.H."/>
        </authorList>
    </citation>
    <scope>NUCLEOTIDE SEQUENCE [LARGE SCALE GENOMIC DNA]</scope>
    <source>
        <strain evidence="7">ATCC 76901 / BCRC 22586 / CBS 4309 / NBRC 1992 / NRRL Y-12630</strain>
    </source>
</reference>
<dbReference type="RefSeq" id="XP_003677932.1">
    <property type="nucleotide sequence ID" value="XM_003677884.1"/>
</dbReference>
<accession>G0VJA6</accession>
<dbReference type="InterPro" id="IPR002136">
    <property type="entry name" value="Ribosomal_uL4"/>
</dbReference>
<evidence type="ECO:0000256" key="1">
    <source>
        <dbReference type="ARBA" id="ARBA00010528"/>
    </source>
</evidence>
<sequence>MFAKTNVSTSTNILRRLQTVRLASTSTKGLPNVAVPPKYTLATLRAFPSLEPLSFVPVPTDILAAPLRRDILWRAVVYENDNKRVGASNPPGRSENGYSRRKLLPQKGSGRARVGDANSPTRHNGGRALARDAPNDYSTELPRKIYTQALNNALSHQYRSGNLFVIGSEEPINPINELDVDILDLIQRNKDVDDRSILFKKFIRENNLVNKKLLFVTSKLREGLLDYTQHYQQKVDIVQQESLEVNDLLKAQKIFVELDVLKYLNKLHLDVLGSQV</sequence>
<proteinExistence type="inferred from homology"/>
<dbReference type="OMA" id="KTFGPHP"/>
<organism evidence="6 7">
    <name type="scientific">Naumovozyma castellii</name>
    <name type="common">Yeast</name>
    <name type="synonym">Saccharomyces castellii</name>
    <dbReference type="NCBI Taxonomy" id="27288"/>
    <lineage>
        <taxon>Eukaryota</taxon>
        <taxon>Fungi</taxon>
        <taxon>Dikarya</taxon>
        <taxon>Ascomycota</taxon>
        <taxon>Saccharomycotina</taxon>
        <taxon>Saccharomycetes</taxon>
        <taxon>Saccharomycetales</taxon>
        <taxon>Saccharomycetaceae</taxon>
        <taxon>Naumovozyma</taxon>
    </lineage>
</organism>
<dbReference type="Gene3D" id="3.40.1370.10">
    <property type="match status" value="1"/>
</dbReference>
<feature type="region of interest" description="Disordered" evidence="5">
    <location>
        <begin position="83"/>
        <end position="134"/>
    </location>
</feature>
<dbReference type="PANTHER" id="PTHR10746:SF6">
    <property type="entry name" value="LARGE RIBOSOMAL SUBUNIT PROTEIN UL4M"/>
    <property type="match status" value="1"/>
</dbReference>
<protein>
    <recommendedName>
        <fullName evidence="4">Large ribosomal subunit protein uL4m</fullName>
    </recommendedName>
</protein>
<evidence type="ECO:0000256" key="3">
    <source>
        <dbReference type="ARBA" id="ARBA00023274"/>
    </source>
</evidence>